<keyword evidence="1" id="KW-0472">Membrane</keyword>
<accession>A0A2S1PDY4</accession>
<evidence type="ECO:0000313" key="2">
    <source>
        <dbReference type="EMBL" id="AWH14773.1"/>
    </source>
</evidence>
<dbReference type="InterPro" id="IPR045584">
    <property type="entry name" value="Pilin-like"/>
</dbReference>
<evidence type="ECO:0000313" key="3">
    <source>
        <dbReference type="Proteomes" id="UP000246321"/>
    </source>
</evidence>
<dbReference type="PROSITE" id="PS00409">
    <property type="entry name" value="PROKAR_NTER_METHYL"/>
    <property type="match status" value="1"/>
</dbReference>
<sequence>MFSRGFTLIELMVLVAIVIILLAITIPAFSDNEIYNPIDSACPHGLTTAITPNGEEILVCRKNQVINKQTLTIGE</sequence>
<dbReference type="Gene3D" id="3.30.700.10">
    <property type="entry name" value="Glycoprotein, Type 4 Pilin"/>
    <property type="match status" value="1"/>
</dbReference>
<protein>
    <recommendedName>
        <fullName evidence="4">Prepilin-type N-terminal cleavage/methylation domain-containing protein</fullName>
    </recommendedName>
</protein>
<dbReference type="Proteomes" id="UP000246321">
    <property type="component" value="Segment"/>
</dbReference>
<dbReference type="RefSeq" id="YP_010095509.1">
    <property type="nucleotide sequence ID" value="NC_055746.1"/>
</dbReference>
<dbReference type="SUPFAM" id="SSF54523">
    <property type="entry name" value="Pili subunits"/>
    <property type="match status" value="1"/>
</dbReference>
<evidence type="ECO:0000256" key="1">
    <source>
        <dbReference type="SAM" id="Phobius"/>
    </source>
</evidence>
<feature type="transmembrane region" description="Helical" evidence="1">
    <location>
        <begin position="7"/>
        <end position="29"/>
    </location>
</feature>
<dbReference type="KEGG" id="vg:65113145"/>
<keyword evidence="3" id="KW-1185">Reference proteome</keyword>
<dbReference type="EMBL" id="MH179476">
    <property type="protein sequence ID" value="AWH14773.1"/>
    <property type="molecule type" value="Genomic_DNA"/>
</dbReference>
<organism evidence="2 3">
    <name type="scientific">Aeromonas phage 50AhydR13PP</name>
    <dbReference type="NCBI Taxonomy" id="2163978"/>
    <lineage>
        <taxon>Viruses</taxon>
        <taxon>Duplodnaviria</taxon>
        <taxon>Heunggongvirae</taxon>
        <taxon>Uroviricota</taxon>
        <taxon>Caudoviricetes</taxon>
        <taxon>Pantevenvirales</taxon>
        <taxon>Straboviridae</taxon>
        <taxon>Tulanevirus</taxon>
        <taxon>Tulanevirus 50ahydr13pp</taxon>
    </lineage>
</organism>
<name>A0A2S1PDY4_9CAUD</name>
<evidence type="ECO:0008006" key="4">
    <source>
        <dbReference type="Google" id="ProtNLM"/>
    </source>
</evidence>
<proteinExistence type="predicted"/>
<reference evidence="2 3" key="1">
    <citation type="submission" date="2018-04" db="EMBL/GenBank/DDBJ databases">
        <title>Complete genome sequences of new Aeromonas and Pseudomonas phages promising in phage therapy dedicated to aquaculture.</title>
        <authorList>
            <person name="Kolsut J."/>
            <person name="Wojcik E."/>
            <person name="Wojtasik A."/>
            <person name="Dastych J."/>
        </authorList>
    </citation>
    <scope>NUCLEOTIDE SEQUENCE [LARGE SCALE GENOMIC DNA]</scope>
</reference>
<dbReference type="InterPro" id="IPR012902">
    <property type="entry name" value="N_methyl_site"/>
</dbReference>
<dbReference type="GeneID" id="65113145"/>
<keyword evidence="1" id="KW-0812">Transmembrane</keyword>
<keyword evidence="1" id="KW-1133">Transmembrane helix</keyword>